<proteinExistence type="inferred from homology"/>
<feature type="compositionally biased region" description="Polar residues" evidence="5">
    <location>
        <begin position="404"/>
        <end position="418"/>
    </location>
</feature>
<dbReference type="AlphaFoldDB" id="A0A4R7VSJ0"/>
<keyword evidence="2" id="KW-0229">DNA integration</keyword>
<evidence type="ECO:0000313" key="7">
    <source>
        <dbReference type="EMBL" id="TDV52465.1"/>
    </source>
</evidence>
<dbReference type="PANTHER" id="PTHR30349:SF64">
    <property type="entry name" value="PROPHAGE INTEGRASE INTD-RELATED"/>
    <property type="match status" value="1"/>
</dbReference>
<dbReference type="Gene3D" id="1.10.443.10">
    <property type="entry name" value="Intergrase catalytic core"/>
    <property type="match status" value="1"/>
</dbReference>
<comment type="similarity">
    <text evidence="1">Belongs to the 'phage' integrase family.</text>
</comment>
<dbReference type="CDD" id="cd01189">
    <property type="entry name" value="INT_ICEBs1_C_like"/>
    <property type="match status" value="1"/>
</dbReference>
<dbReference type="InterPro" id="IPR011010">
    <property type="entry name" value="DNA_brk_join_enz"/>
</dbReference>
<evidence type="ECO:0000259" key="6">
    <source>
        <dbReference type="PROSITE" id="PS51898"/>
    </source>
</evidence>
<accession>A0A4R7VSJ0</accession>
<evidence type="ECO:0000256" key="2">
    <source>
        <dbReference type="ARBA" id="ARBA00022908"/>
    </source>
</evidence>
<evidence type="ECO:0000313" key="8">
    <source>
        <dbReference type="Proteomes" id="UP000294927"/>
    </source>
</evidence>
<keyword evidence="3" id="KW-0238">DNA-binding</keyword>
<dbReference type="SUPFAM" id="SSF56349">
    <property type="entry name" value="DNA breaking-rejoining enzymes"/>
    <property type="match status" value="1"/>
</dbReference>
<reference evidence="7 8" key="1">
    <citation type="submission" date="2019-03" db="EMBL/GenBank/DDBJ databases">
        <title>Genomic Encyclopedia of Archaeal and Bacterial Type Strains, Phase II (KMG-II): from individual species to whole genera.</title>
        <authorList>
            <person name="Goeker M."/>
        </authorList>
    </citation>
    <scope>NUCLEOTIDE SEQUENCE [LARGE SCALE GENOMIC DNA]</scope>
    <source>
        <strain evidence="7 8">DSM 45499</strain>
    </source>
</reference>
<evidence type="ECO:0000256" key="4">
    <source>
        <dbReference type="ARBA" id="ARBA00023172"/>
    </source>
</evidence>
<feature type="region of interest" description="Disordered" evidence="5">
    <location>
        <begin position="396"/>
        <end position="418"/>
    </location>
</feature>
<dbReference type="Pfam" id="PF00589">
    <property type="entry name" value="Phage_integrase"/>
    <property type="match status" value="1"/>
</dbReference>
<dbReference type="Gene3D" id="1.10.150.130">
    <property type="match status" value="1"/>
</dbReference>
<dbReference type="GO" id="GO:0015074">
    <property type="term" value="P:DNA integration"/>
    <property type="evidence" value="ECO:0007669"/>
    <property type="project" value="UniProtKB-KW"/>
</dbReference>
<evidence type="ECO:0000256" key="5">
    <source>
        <dbReference type="SAM" id="MobiDB-lite"/>
    </source>
</evidence>
<evidence type="ECO:0000256" key="3">
    <source>
        <dbReference type="ARBA" id="ARBA00023125"/>
    </source>
</evidence>
<gene>
    <name evidence="7" type="ORF">CLV71_105597</name>
</gene>
<dbReference type="Proteomes" id="UP000294927">
    <property type="component" value="Unassembled WGS sequence"/>
</dbReference>
<dbReference type="Pfam" id="PF14659">
    <property type="entry name" value="Phage_int_SAM_3"/>
    <property type="match status" value="1"/>
</dbReference>
<dbReference type="InterPro" id="IPR013762">
    <property type="entry name" value="Integrase-like_cat_sf"/>
</dbReference>
<dbReference type="PROSITE" id="PS51898">
    <property type="entry name" value="TYR_RECOMBINASE"/>
    <property type="match status" value="1"/>
</dbReference>
<dbReference type="GO" id="GO:0006310">
    <property type="term" value="P:DNA recombination"/>
    <property type="evidence" value="ECO:0007669"/>
    <property type="project" value="UniProtKB-KW"/>
</dbReference>
<protein>
    <submittedName>
        <fullName evidence="7">Site-specific recombinase XerD</fullName>
    </submittedName>
</protein>
<keyword evidence="4" id="KW-0233">DNA recombination</keyword>
<dbReference type="EMBL" id="SOCP01000005">
    <property type="protein sequence ID" value="TDV52465.1"/>
    <property type="molecule type" value="Genomic_DNA"/>
</dbReference>
<dbReference type="InterPro" id="IPR010998">
    <property type="entry name" value="Integrase_recombinase_N"/>
</dbReference>
<dbReference type="InterPro" id="IPR004107">
    <property type="entry name" value="Integrase_SAM-like_N"/>
</dbReference>
<dbReference type="RefSeq" id="WP_133903819.1">
    <property type="nucleotide sequence ID" value="NZ_SOCP01000005.1"/>
</dbReference>
<feature type="domain" description="Tyr recombinase" evidence="6">
    <location>
        <begin position="186"/>
        <end position="394"/>
    </location>
</feature>
<organism evidence="7 8">
    <name type="scientific">Actinophytocola oryzae</name>
    <dbReference type="NCBI Taxonomy" id="502181"/>
    <lineage>
        <taxon>Bacteria</taxon>
        <taxon>Bacillati</taxon>
        <taxon>Actinomycetota</taxon>
        <taxon>Actinomycetes</taxon>
        <taxon>Pseudonocardiales</taxon>
        <taxon>Pseudonocardiaceae</taxon>
    </lineage>
</organism>
<name>A0A4R7VSJ0_9PSEU</name>
<dbReference type="InterPro" id="IPR002104">
    <property type="entry name" value="Integrase_catalytic"/>
</dbReference>
<dbReference type="InterPro" id="IPR050090">
    <property type="entry name" value="Tyrosine_recombinase_XerCD"/>
</dbReference>
<feature type="region of interest" description="Disordered" evidence="5">
    <location>
        <begin position="1"/>
        <end position="30"/>
    </location>
</feature>
<sequence>MAHIQDRWYKQVPDPVNPKKTKRIQTSQHGKGLRYKVRWLAPDGEERSKSFPDGQLKAARAWKAQQEVDLARGMYVDPKAGKITVATFAKSWLADLDVDELSLQNMEMRFRKRVIPYMGKTELAAVKPSVIRNWDRMLREDSLSDRYRHTLFGNVSAMFTAAMEDGLIVKHPCRGKSVKKPKATQKKIIPWAEERVWTVQQQLKDRFHVIVDLAAGIGLRQGECFGLAVEDVDFLRGVVHVRRQVKTVRYKHVFALPKYDKTRDVPLSEPVKLALAEHIRRYPPKEITLPWDKPDGKPTTARLIVTSARGLVVAANDFNRNYWKVALKATGVPYGRYENGMHELRHFFASVLLDQGESIKAVAEWLGHADPSFTLKIYTHLMPSSSDRTKNVIGDLYSRRPDTASDSPDTTQAAQKAE</sequence>
<evidence type="ECO:0000256" key="1">
    <source>
        <dbReference type="ARBA" id="ARBA00008857"/>
    </source>
</evidence>
<dbReference type="PANTHER" id="PTHR30349">
    <property type="entry name" value="PHAGE INTEGRASE-RELATED"/>
    <property type="match status" value="1"/>
</dbReference>
<dbReference type="GO" id="GO:0003677">
    <property type="term" value="F:DNA binding"/>
    <property type="evidence" value="ECO:0007669"/>
    <property type="project" value="UniProtKB-KW"/>
</dbReference>
<dbReference type="OrthoDB" id="1822491at2"/>
<keyword evidence="8" id="KW-1185">Reference proteome</keyword>
<comment type="caution">
    <text evidence="7">The sequence shown here is derived from an EMBL/GenBank/DDBJ whole genome shotgun (WGS) entry which is preliminary data.</text>
</comment>